<dbReference type="AlphaFoldDB" id="A0AAP0JR70"/>
<protein>
    <submittedName>
        <fullName evidence="1">Uncharacterized protein</fullName>
    </submittedName>
</protein>
<accession>A0AAP0JR70</accession>
<organism evidence="1 2">
    <name type="scientific">Stephania japonica</name>
    <dbReference type="NCBI Taxonomy" id="461633"/>
    <lineage>
        <taxon>Eukaryota</taxon>
        <taxon>Viridiplantae</taxon>
        <taxon>Streptophyta</taxon>
        <taxon>Embryophyta</taxon>
        <taxon>Tracheophyta</taxon>
        <taxon>Spermatophyta</taxon>
        <taxon>Magnoliopsida</taxon>
        <taxon>Ranunculales</taxon>
        <taxon>Menispermaceae</taxon>
        <taxon>Menispermoideae</taxon>
        <taxon>Cissampelideae</taxon>
        <taxon>Stephania</taxon>
    </lineage>
</organism>
<evidence type="ECO:0000313" key="2">
    <source>
        <dbReference type="Proteomes" id="UP001417504"/>
    </source>
</evidence>
<evidence type="ECO:0000313" key="1">
    <source>
        <dbReference type="EMBL" id="KAK9138319.1"/>
    </source>
</evidence>
<keyword evidence="2" id="KW-1185">Reference proteome</keyword>
<comment type="caution">
    <text evidence="1">The sequence shown here is derived from an EMBL/GenBank/DDBJ whole genome shotgun (WGS) entry which is preliminary data.</text>
</comment>
<proteinExistence type="predicted"/>
<sequence length="50" mass="5587">MNCDSNIVVGGYYLASSHKPRTSISLFGIFSARPSNEVYLILYKCGCTFY</sequence>
<gene>
    <name evidence="1" type="ORF">Sjap_008913</name>
</gene>
<name>A0AAP0JR70_9MAGN</name>
<dbReference type="Proteomes" id="UP001417504">
    <property type="component" value="Unassembled WGS sequence"/>
</dbReference>
<dbReference type="EMBL" id="JBBNAE010000003">
    <property type="protein sequence ID" value="KAK9138319.1"/>
    <property type="molecule type" value="Genomic_DNA"/>
</dbReference>
<reference evidence="1 2" key="1">
    <citation type="submission" date="2024-01" db="EMBL/GenBank/DDBJ databases">
        <title>Genome assemblies of Stephania.</title>
        <authorList>
            <person name="Yang L."/>
        </authorList>
    </citation>
    <scope>NUCLEOTIDE SEQUENCE [LARGE SCALE GENOMIC DNA]</scope>
    <source>
        <strain evidence="1">QJT</strain>
        <tissue evidence="1">Leaf</tissue>
    </source>
</reference>